<reference evidence="2" key="1">
    <citation type="submission" date="2016-10" db="EMBL/GenBank/DDBJ databases">
        <authorList>
            <person name="Varghese N."/>
            <person name="Submissions S."/>
        </authorList>
    </citation>
    <scope>NUCLEOTIDE SEQUENCE [LARGE SCALE GENOMIC DNA]</scope>
    <source>
        <strain evidence="2">MPL-11</strain>
    </source>
</reference>
<protein>
    <submittedName>
        <fullName evidence="1">Uncharacterized protein</fullName>
    </submittedName>
</protein>
<gene>
    <name evidence="1" type="ORF">SAMN04487752_2691</name>
</gene>
<dbReference type="AlphaFoldDB" id="A0A1H1BQA6"/>
<keyword evidence="2" id="KW-1185">Reference proteome</keyword>
<name>A0A1H1BQA6_9LACT</name>
<proteinExistence type="predicted"/>
<dbReference type="RefSeq" id="WP_089978544.1">
    <property type="nucleotide sequence ID" value="NZ_CP084916.1"/>
</dbReference>
<organism evidence="1 2">
    <name type="scientific">Carnobacterium viridans</name>
    <dbReference type="NCBI Taxonomy" id="174587"/>
    <lineage>
        <taxon>Bacteria</taxon>
        <taxon>Bacillati</taxon>
        <taxon>Bacillota</taxon>
        <taxon>Bacilli</taxon>
        <taxon>Lactobacillales</taxon>
        <taxon>Carnobacteriaceae</taxon>
        <taxon>Carnobacterium</taxon>
    </lineage>
</organism>
<evidence type="ECO:0000313" key="1">
    <source>
        <dbReference type="EMBL" id="SDQ54142.1"/>
    </source>
</evidence>
<accession>A0A1H1BQA6</accession>
<dbReference type="EMBL" id="FNJW01000008">
    <property type="protein sequence ID" value="SDQ54142.1"/>
    <property type="molecule type" value="Genomic_DNA"/>
</dbReference>
<evidence type="ECO:0000313" key="2">
    <source>
        <dbReference type="Proteomes" id="UP000199481"/>
    </source>
</evidence>
<dbReference type="Proteomes" id="UP000199481">
    <property type="component" value="Unassembled WGS sequence"/>
</dbReference>
<sequence length="65" mass="7579">MGNDWRYLDENSPSKISEGDLFQVLWNGTVMIAKLVFDNNGRDCYFENKYGNSIVGHVKYREDND</sequence>